<dbReference type="InterPro" id="IPR025875">
    <property type="entry name" value="Leu-rich_rpt_4"/>
</dbReference>
<dbReference type="AlphaFoldDB" id="A0A9P0DPS2"/>
<dbReference type="OrthoDB" id="10262005at2759"/>
<sequence>MQSVQPYLKAKNQVGKQYSHLYFQEKYLKTVPKVNPSKESSVIYLFNNHITKIENLDGFPNMTCLYLQNNDIKRIENLEALKKLKKLYLSHNHISTLEGLQTNGNLVELHMEKQSLPNGTPLCFDPRSVMALSHSLRILNISNNNISSIISLTPLINLRFLDASNNDLDDINDVCQTLSHWYHLRDAYFFGNAFTKQHRYREKIISSSISLKTLDGKEISDVMRVFVKRFYMAKMVRSKESVV</sequence>
<dbReference type="EMBL" id="OU896709">
    <property type="protein sequence ID" value="CAH1159962.1"/>
    <property type="molecule type" value="Genomic_DNA"/>
</dbReference>
<accession>A0A9P0DPS2</accession>
<evidence type="ECO:0000313" key="3">
    <source>
        <dbReference type="EMBL" id="CAH1159962.1"/>
    </source>
</evidence>
<dbReference type="PANTHER" id="PTHR46652:SF3">
    <property type="entry name" value="LEUCINE-RICH REPEAT-CONTAINING PROTEIN 9"/>
    <property type="match status" value="1"/>
</dbReference>
<keyword evidence="4" id="KW-1185">Reference proteome</keyword>
<reference evidence="3" key="1">
    <citation type="submission" date="2022-01" db="EMBL/GenBank/DDBJ databases">
        <authorList>
            <person name="King R."/>
        </authorList>
    </citation>
    <scope>NUCLEOTIDE SEQUENCE</scope>
</reference>
<dbReference type="PROSITE" id="PS51450">
    <property type="entry name" value="LRR"/>
    <property type="match status" value="4"/>
</dbReference>
<gene>
    <name evidence="3" type="ORF">PHAECO_LOCUS7131</name>
</gene>
<dbReference type="Pfam" id="PF12799">
    <property type="entry name" value="LRR_4"/>
    <property type="match status" value="1"/>
</dbReference>
<evidence type="ECO:0000256" key="2">
    <source>
        <dbReference type="ARBA" id="ARBA00022737"/>
    </source>
</evidence>
<name>A0A9P0DPS2_PHACE</name>
<reference evidence="3" key="2">
    <citation type="submission" date="2022-10" db="EMBL/GenBank/DDBJ databases">
        <authorList>
            <consortium name="ENA_rothamsted_submissions"/>
            <consortium name="culmorum"/>
            <person name="King R."/>
        </authorList>
    </citation>
    <scope>NUCLEOTIDE SEQUENCE</scope>
</reference>
<dbReference type="PANTHER" id="PTHR46652">
    <property type="entry name" value="LEUCINE-RICH REPEAT AND IQ DOMAIN-CONTAINING PROTEIN 1-RELATED"/>
    <property type="match status" value="1"/>
</dbReference>
<dbReference type="Proteomes" id="UP001153737">
    <property type="component" value="Chromosome 3"/>
</dbReference>
<proteinExistence type="predicted"/>
<keyword evidence="1" id="KW-0433">Leucine-rich repeat</keyword>
<dbReference type="InterPro" id="IPR001611">
    <property type="entry name" value="Leu-rich_rpt"/>
</dbReference>
<dbReference type="Pfam" id="PF00560">
    <property type="entry name" value="LRR_1"/>
    <property type="match status" value="1"/>
</dbReference>
<dbReference type="SUPFAM" id="SSF52058">
    <property type="entry name" value="L domain-like"/>
    <property type="match status" value="1"/>
</dbReference>
<dbReference type="InterPro" id="IPR050836">
    <property type="entry name" value="SDS22/Internalin_LRR"/>
</dbReference>
<dbReference type="CDD" id="cd21340">
    <property type="entry name" value="PPP1R42"/>
    <property type="match status" value="1"/>
</dbReference>
<evidence type="ECO:0000256" key="1">
    <source>
        <dbReference type="ARBA" id="ARBA00022614"/>
    </source>
</evidence>
<evidence type="ECO:0000313" key="4">
    <source>
        <dbReference type="Proteomes" id="UP001153737"/>
    </source>
</evidence>
<dbReference type="SMART" id="SM00365">
    <property type="entry name" value="LRR_SD22"/>
    <property type="match status" value="4"/>
</dbReference>
<dbReference type="InterPro" id="IPR032675">
    <property type="entry name" value="LRR_dom_sf"/>
</dbReference>
<keyword evidence="2" id="KW-0677">Repeat</keyword>
<protein>
    <submittedName>
        <fullName evidence="3">Uncharacterized protein</fullName>
    </submittedName>
</protein>
<organism evidence="3 4">
    <name type="scientific">Phaedon cochleariae</name>
    <name type="common">Mustard beetle</name>
    <dbReference type="NCBI Taxonomy" id="80249"/>
    <lineage>
        <taxon>Eukaryota</taxon>
        <taxon>Metazoa</taxon>
        <taxon>Ecdysozoa</taxon>
        <taxon>Arthropoda</taxon>
        <taxon>Hexapoda</taxon>
        <taxon>Insecta</taxon>
        <taxon>Pterygota</taxon>
        <taxon>Neoptera</taxon>
        <taxon>Endopterygota</taxon>
        <taxon>Coleoptera</taxon>
        <taxon>Polyphaga</taxon>
        <taxon>Cucujiformia</taxon>
        <taxon>Chrysomeloidea</taxon>
        <taxon>Chrysomelidae</taxon>
        <taxon>Chrysomelinae</taxon>
        <taxon>Chrysomelini</taxon>
        <taxon>Phaedon</taxon>
    </lineage>
</organism>
<dbReference type="Gene3D" id="3.80.10.10">
    <property type="entry name" value="Ribonuclease Inhibitor"/>
    <property type="match status" value="2"/>
</dbReference>